<proteinExistence type="predicted"/>
<feature type="compositionally biased region" description="Pro residues" evidence="1">
    <location>
        <begin position="55"/>
        <end position="65"/>
    </location>
</feature>
<evidence type="ECO:0000313" key="2">
    <source>
        <dbReference type="EMBL" id="GAA2597033.1"/>
    </source>
</evidence>
<comment type="caution">
    <text evidence="2">The sequence shown here is derived from an EMBL/GenBank/DDBJ whole genome shotgun (WGS) entry which is preliminary data.</text>
</comment>
<reference evidence="2 3" key="1">
    <citation type="journal article" date="2019" name="Int. J. Syst. Evol. Microbiol.">
        <title>The Global Catalogue of Microorganisms (GCM) 10K type strain sequencing project: providing services to taxonomists for standard genome sequencing and annotation.</title>
        <authorList>
            <consortium name="The Broad Institute Genomics Platform"/>
            <consortium name="The Broad Institute Genome Sequencing Center for Infectious Disease"/>
            <person name="Wu L."/>
            <person name="Ma J."/>
        </authorList>
    </citation>
    <scope>NUCLEOTIDE SEQUENCE [LARGE SCALE GENOMIC DNA]</scope>
    <source>
        <strain evidence="2 3">JCM 16373</strain>
    </source>
</reference>
<dbReference type="EMBL" id="BAAARJ010000002">
    <property type="protein sequence ID" value="GAA2597033.1"/>
    <property type="molecule type" value="Genomic_DNA"/>
</dbReference>
<gene>
    <name evidence="2" type="ORF">GCM10009863_08140</name>
</gene>
<keyword evidence="3" id="KW-1185">Reference proteome</keyword>
<sequence length="120" mass="11980">MATTAGPALIDLLRIMTTKMTPNIRTTDSEMATTAHTLKVGTPHPAWGSAYAATPPRPPIVPPTPVHEDPGDPSSASSSGKSCGGRDLCGSSPGAPGPAWTERERAPGPGSRGGASAPGG</sequence>
<feature type="compositionally biased region" description="Polar residues" evidence="1">
    <location>
        <begin position="24"/>
        <end position="36"/>
    </location>
</feature>
<organism evidence="2 3">
    <name type="scientific">Streptomyces axinellae</name>
    <dbReference type="NCBI Taxonomy" id="552788"/>
    <lineage>
        <taxon>Bacteria</taxon>
        <taxon>Bacillati</taxon>
        <taxon>Actinomycetota</taxon>
        <taxon>Actinomycetes</taxon>
        <taxon>Kitasatosporales</taxon>
        <taxon>Streptomycetaceae</taxon>
        <taxon>Streptomyces</taxon>
    </lineage>
</organism>
<dbReference type="Proteomes" id="UP001501447">
    <property type="component" value="Unassembled WGS sequence"/>
</dbReference>
<feature type="region of interest" description="Disordered" evidence="1">
    <location>
        <begin position="24"/>
        <end position="120"/>
    </location>
</feature>
<feature type="compositionally biased region" description="Gly residues" evidence="1">
    <location>
        <begin position="110"/>
        <end position="120"/>
    </location>
</feature>
<name>A0ABN3PQ50_9ACTN</name>
<accession>A0ABN3PQ50</accession>
<protein>
    <submittedName>
        <fullName evidence="2">Uncharacterized protein</fullName>
    </submittedName>
</protein>
<evidence type="ECO:0000313" key="3">
    <source>
        <dbReference type="Proteomes" id="UP001501447"/>
    </source>
</evidence>
<evidence type="ECO:0000256" key="1">
    <source>
        <dbReference type="SAM" id="MobiDB-lite"/>
    </source>
</evidence>
<feature type="compositionally biased region" description="Low complexity" evidence="1">
    <location>
        <begin position="72"/>
        <end position="81"/>
    </location>
</feature>